<dbReference type="OrthoDB" id="20028at2759"/>
<evidence type="ECO:0000256" key="6">
    <source>
        <dbReference type="ARBA" id="ARBA00022692"/>
    </source>
</evidence>
<keyword evidence="7" id="KW-0256">Endoplasmic reticulum</keyword>
<dbReference type="PANTHER" id="PTHR12646:SF0">
    <property type="entry name" value="DOL-P-MAN:MAN(5)GLCNAC(2)-PP-DOL ALPHA-1,3-MANNOSYLTRANSFERASE"/>
    <property type="match status" value="1"/>
</dbReference>
<dbReference type="AlphaFoldDB" id="A0A0L8GXN0"/>
<comment type="pathway">
    <text evidence="2">Protein modification; protein glycosylation.</text>
</comment>
<evidence type="ECO:0000256" key="11">
    <source>
        <dbReference type="SAM" id="Phobius"/>
    </source>
</evidence>
<evidence type="ECO:0000256" key="10">
    <source>
        <dbReference type="ARBA" id="ARBA00049506"/>
    </source>
</evidence>
<feature type="transmembrane region" description="Helical" evidence="11">
    <location>
        <begin position="353"/>
        <end position="374"/>
    </location>
</feature>
<comment type="subcellular location">
    <subcellularLocation>
        <location evidence="1">Endoplasmic reticulum membrane</location>
        <topology evidence="1">Multi-pass membrane protein</topology>
    </subcellularLocation>
</comment>
<keyword evidence="6 11" id="KW-0812">Transmembrane</keyword>
<evidence type="ECO:0000256" key="2">
    <source>
        <dbReference type="ARBA" id="ARBA00004922"/>
    </source>
</evidence>
<dbReference type="Pfam" id="PF05208">
    <property type="entry name" value="ALG3"/>
    <property type="match status" value="1"/>
</dbReference>
<feature type="transmembrane region" description="Helical" evidence="11">
    <location>
        <begin position="276"/>
        <end position="293"/>
    </location>
</feature>
<feature type="transmembrane region" description="Helical" evidence="11">
    <location>
        <begin position="219"/>
        <end position="239"/>
    </location>
</feature>
<keyword evidence="5" id="KW-0808">Transferase</keyword>
<dbReference type="GO" id="GO:0052925">
    <property type="term" value="F:dol-P-Man:Man(5)GlcNAc(2)-PP-Dol alpha-1,3-mannosyltransferase activity"/>
    <property type="evidence" value="ECO:0007669"/>
    <property type="project" value="UniProtKB-EC"/>
</dbReference>
<gene>
    <name evidence="12" type="ORF">OCBIM_22026643mg</name>
</gene>
<keyword evidence="4" id="KW-0328">Glycosyltransferase</keyword>
<sequence>MLQSQWVKVRSHVARLPALVERILYDPHFPLPIMFCLILAEIVVNYFIINRIKYTEIDWRAYMQEVEGVVNGTYDYTKLKGDTGPLVYPAGFVYIFLGLYHLTEKGTNIRLAQYIFAAIYLVTLLVVFDIYRQSKRIAPYFFLFMCCASYRIHSIYVLRLFNDPIAMLLFFISVSLFIRDYWGLGCLFYSFGVSVKMNILLFSPALLLLLLVRHGILKTIYHLIICALPQIILALPFLIKNPVGYIVRSFDLGRQFLFQWTVNWRFLPEDIFLNRYFHLSLLVLHICVLLLFIQYRWKCMIPPINWTLSSKKQKNLGPNQIILPLFSANFIGMCFSRSLHYQFYVWYFHTLHYLLYAIKLPFKLLILGIIELCWNTYPSTNWSSGLLHLCHCILLYQMWQSSIYYPMCFHINCNCNSVKENQSKKSK</sequence>
<dbReference type="EC" id="2.4.1.258" evidence="3"/>
<evidence type="ECO:0000313" key="12">
    <source>
        <dbReference type="EMBL" id="KOF81340.1"/>
    </source>
</evidence>
<dbReference type="PANTHER" id="PTHR12646">
    <property type="entry name" value="NOT56 - RELATED"/>
    <property type="match status" value="1"/>
</dbReference>
<evidence type="ECO:0000256" key="7">
    <source>
        <dbReference type="ARBA" id="ARBA00022824"/>
    </source>
</evidence>
<keyword evidence="8 11" id="KW-1133">Transmembrane helix</keyword>
<feature type="transmembrane region" description="Helical" evidence="11">
    <location>
        <begin position="165"/>
        <end position="182"/>
    </location>
</feature>
<evidence type="ECO:0000256" key="5">
    <source>
        <dbReference type="ARBA" id="ARBA00022679"/>
    </source>
</evidence>
<accession>A0A0L8GXN0</accession>
<comment type="catalytic activity">
    <reaction evidence="10">
        <text>an alpha-D-Man-(1-&gt;2)-alpha-D-Man-(1-&gt;2)-alpha-D-Man-(1-&gt;3)-[alpha-D-Man-(1-&gt;6)]-beta-D-Man-(1-&gt;4)-beta-D-GlcNAc-(1-&gt;4)-alpha-D-GlcNAc-diphospho-di-trans,poly-cis-dolichol + a di-trans,poly-cis-dolichyl beta-D-mannosyl phosphate = an alpha-D-Man-(1-&gt;2)-alpha-D-Man-(1-&gt;2)-alpha-D-Man-(1-&gt;3)-[alpha-D-Man-(1-&gt;3)-alpha-D-Man-(1-&gt;6)]-beta-D-Man-(1-&gt;4)-beta-D-GlcNAc-(1-&gt;4)-alpha-D-GlcNAc-diphospho-di-trans,poly-cis-dolichol + a di-trans,poly-cis-dolichyl phosphate + H(+)</text>
        <dbReference type="Rhea" id="RHEA:29527"/>
        <dbReference type="Rhea" id="RHEA-COMP:19498"/>
        <dbReference type="Rhea" id="RHEA-COMP:19501"/>
        <dbReference type="Rhea" id="RHEA-COMP:19516"/>
        <dbReference type="Rhea" id="RHEA-COMP:19517"/>
        <dbReference type="ChEBI" id="CHEBI:15378"/>
        <dbReference type="ChEBI" id="CHEBI:57683"/>
        <dbReference type="ChEBI" id="CHEBI:58211"/>
        <dbReference type="ChEBI" id="CHEBI:132515"/>
        <dbReference type="ChEBI" id="CHEBI:132516"/>
        <dbReference type="EC" id="2.4.1.258"/>
    </reaction>
    <physiologicalReaction direction="left-to-right" evidence="10">
        <dbReference type="Rhea" id="RHEA:29528"/>
    </physiologicalReaction>
</comment>
<evidence type="ECO:0000256" key="8">
    <source>
        <dbReference type="ARBA" id="ARBA00022989"/>
    </source>
</evidence>
<evidence type="ECO:0000256" key="3">
    <source>
        <dbReference type="ARBA" id="ARBA00011964"/>
    </source>
</evidence>
<feature type="transmembrane region" description="Helical" evidence="11">
    <location>
        <begin position="114"/>
        <end position="131"/>
    </location>
</feature>
<keyword evidence="9 11" id="KW-0472">Membrane</keyword>
<feature type="transmembrane region" description="Helical" evidence="11">
    <location>
        <begin position="188"/>
        <end position="212"/>
    </location>
</feature>
<organism evidence="12">
    <name type="scientific">Octopus bimaculoides</name>
    <name type="common">California two-spotted octopus</name>
    <dbReference type="NCBI Taxonomy" id="37653"/>
    <lineage>
        <taxon>Eukaryota</taxon>
        <taxon>Metazoa</taxon>
        <taxon>Spiralia</taxon>
        <taxon>Lophotrochozoa</taxon>
        <taxon>Mollusca</taxon>
        <taxon>Cephalopoda</taxon>
        <taxon>Coleoidea</taxon>
        <taxon>Octopodiformes</taxon>
        <taxon>Octopoda</taxon>
        <taxon>Incirrata</taxon>
        <taxon>Octopodidae</taxon>
        <taxon>Octopus</taxon>
    </lineage>
</organism>
<dbReference type="STRING" id="37653.A0A0L8GXN0"/>
<dbReference type="GO" id="GO:0005789">
    <property type="term" value="C:endoplasmic reticulum membrane"/>
    <property type="evidence" value="ECO:0007669"/>
    <property type="project" value="UniProtKB-SubCell"/>
</dbReference>
<proteinExistence type="predicted"/>
<reference evidence="12" key="1">
    <citation type="submission" date="2015-07" db="EMBL/GenBank/DDBJ databases">
        <title>MeaNS - Measles Nucleotide Surveillance Program.</title>
        <authorList>
            <person name="Tran T."/>
            <person name="Druce J."/>
        </authorList>
    </citation>
    <scope>NUCLEOTIDE SEQUENCE</scope>
    <source>
        <strain evidence="12">UCB-OBI-ISO-001</strain>
        <tissue evidence="12">Gonad</tissue>
    </source>
</reference>
<feature type="transmembrane region" description="Helical" evidence="11">
    <location>
        <begin position="29"/>
        <end position="49"/>
    </location>
</feature>
<feature type="transmembrane region" description="Helical" evidence="11">
    <location>
        <begin position="321"/>
        <end position="341"/>
    </location>
</feature>
<dbReference type="InterPro" id="IPR007873">
    <property type="entry name" value="Glycosyltransferase_ALG3"/>
</dbReference>
<name>A0A0L8GXN0_OCTBM</name>
<evidence type="ECO:0000256" key="4">
    <source>
        <dbReference type="ARBA" id="ARBA00022676"/>
    </source>
</evidence>
<feature type="transmembrane region" description="Helical" evidence="11">
    <location>
        <begin position="86"/>
        <end position="102"/>
    </location>
</feature>
<evidence type="ECO:0000256" key="1">
    <source>
        <dbReference type="ARBA" id="ARBA00004477"/>
    </source>
</evidence>
<evidence type="ECO:0000256" key="9">
    <source>
        <dbReference type="ARBA" id="ARBA00023136"/>
    </source>
</evidence>
<dbReference type="EMBL" id="KQ420085">
    <property type="protein sequence ID" value="KOF81340.1"/>
    <property type="molecule type" value="Genomic_DNA"/>
</dbReference>
<protein>
    <recommendedName>
        <fullName evidence="3">dolichyl-P-Man:Man5GlcNAc2-PP-dolichol alpha-1,3-mannosyltransferase</fullName>
        <ecNumber evidence="3">2.4.1.258</ecNumber>
    </recommendedName>
</protein>